<dbReference type="RefSeq" id="XP_007831468.1">
    <property type="nucleotide sequence ID" value="XM_007833277.1"/>
</dbReference>
<dbReference type="InterPro" id="IPR004045">
    <property type="entry name" value="Glutathione_S-Trfase_N"/>
</dbReference>
<dbReference type="Proteomes" id="UP000030651">
    <property type="component" value="Unassembled WGS sequence"/>
</dbReference>
<reference evidence="4" key="1">
    <citation type="journal article" date="2015" name="BMC Genomics">
        <title>Genomic and transcriptomic analysis of the endophytic fungus Pestalotiopsis fici reveals its lifestyle and high potential for synthesis of natural products.</title>
        <authorList>
            <person name="Wang X."/>
            <person name="Zhang X."/>
            <person name="Liu L."/>
            <person name="Xiang M."/>
            <person name="Wang W."/>
            <person name="Sun X."/>
            <person name="Che Y."/>
            <person name="Guo L."/>
            <person name="Liu G."/>
            <person name="Guo L."/>
            <person name="Wang C."/>
            <person name="Yin W.B."/>
            <person name="Stadler M."/>
            <person name="Zhang X."/>
            <person name="Liu X."/>
        </authorList>
    </citation>
    <scope>NUCLEOTIDE SEQUENCE [LARGE SCALE GENOMIC DNA]</scope>
    <source>
        <strain evidence="4">W106-1 / CGMCC3.15140</strain>
    </source>
</reference>
<protein>
    <submittedName>
        <fullName evidence="3">Uncharacterized protein</fullName>
    </submittedName>
</protein>
<dbReference type="EMBL" id="KI912111">
    <property type="protein sequence ID" value="ETS82820.1"/>
    <property type="molecule type" value="Genomic_DNA"/>
</dbReference>
<dbReference type="Pfam" id="PF13409">
    <property type="entry name" value="GST_N_2"/>
    <property type="match status" value="1"/>
</dbReference>
<dbReference type="SUPFAM" id="SSF47616">
    <property type="entry name" value="GST C-terminal domain-like"/>
    <property type="match status" value="1"/>
</dbReference>
<gene>
    <name evidence="3" type="ORF">PFICI_04696</name>
</gene>
<accession>W3X9T8</accession>
<evidence type="ECO:0000259" key="2">
    <source>
        <dbReference type="Pfam" id="PF22041"/>
    </source>
</evidence>
<dbReference type="Gene3D" id="1.20.1050.10">
    <property type="match status" value="1"/>
</dbReference>
<feature type="domain" description="Glutathione S-transferase UstS-like C-terminal" evidence="2">
    <location>
        <begin position="120"/>
        <end position="215"/>
    </location>
</feature>
<dbReference type="SUPFAM" id="SSF52833">
    <property type="entry name" value="Thioredoxin-like"/>
    <property type="match status" value="1"/>
</dbReference>
<dbReference type="KEGG" id="pfy:PFICI_04696"/>
<dbReference type="Gene3D" id="3.40.30.10">
    <property type="entry name" value="Glutaredoxin"/>
    <property type="match status" value="1"/>
</dbReference>
<keyword evidence="4" id="KW-1185">Reference proteome</keyword>
<name>W3X9T8_PESFW</name>
<dbReference type="InterPro" id="IPR036249">
    <property type="entry name" value="Thioredoxin-like_sf"/>
</dbReference>
<dbReference type="InterPro" id="IPR036282">
    <property type="entry name" value="Glutathione-S-Trfase_C_sf"/>
</dbReference>
<dbReference type="OrthoDB" id="4951845at2759"/>
<evidence type="ECO:0000259" key="1">
    <source>
        <dbReference type="Pfam" id="PF13409"/>
    </source>
</evidence>
<evidence type="ECO:0000313" key="3">
    <source>
        <dbReference type="EMBL" id="ETS82820.1"/>
    </source>
</evidence>
<dbReference type="InterPro" id="IPR054416">
    <property type="entry name" value="GST_UstS-like_C"/>
</dbReference>
<dbReference type="OMA" id="IHHVPTN"/>
<dbReference type="AlphaFoldDB" id="W3X9T8"/>
<sequence>MTSEPEIILYDLACIKNVCFSPVVWRIRLLLNYKNVSYKTVFLEFQDIEPTLKDFGLAPNETGTKYTVPVIQYVPTGAYMMDSKPISEFIEKTYPSPAVPLTSDLGREIEAKTRQGLALTFRRSLMPREINILSPGAQQFFRRTREAAIGHRLEDLLEGDKEEQAWAEVAETMRSAGELIRTNSAEGPFVLGAHPSYTDFFIAGSLQCARVIDEEVFQKYLRGPGFKEAYDACLPYMEKRT</sequence>
<dbReference type="HOGENOM" id="CLU_011226_4_3_1"/>
<dbReference type="eggNOG" id="ENOG502QQN3">
    <property type="taxonomic scope" value="Eukaryota"/>
</dbReference>
<organism evidence="3 4">
    <name type="scientific">Pestalotiopsis fici (strain W106-1 / CGMCC3.15140)</name>
    <dbReference type="NCBI Taxonomy" id="1229662"/>
    <lineage>
        <taxon>Eukaryota</taxon>
        <taxon>Fungi</taxon>
        <taxon>Dikarya</taxon>
        <taxon>Ascomycota</taxon>
        <taxon>Pezizomycotina</taxon>
        <taxon>Sordariomycetes</taxon>
        <taxon>Xylariomycetidae</taxon>
        <taxon>Amphisphaeriales</taxon>
        <taxon>Sporocadaceae</taxon>
        <taxon>Pestalotiopsis</taxon>
    </lineage>
</organism>
<dbReference type="Pfam" id="PF22041">
    <property type="entry name" value="GST_C_7"/>
    <property type="match status" value="1"/>
</dbReference>
<dbReference type="InParanoid" id="W3X9T8"/>
<feature type="domain" description="GST N-terminal" evidence="1">
    <location>
        <begin position="20"/>
        <end position="92"/>
    </location>
</feature>
<evidence type="ECO:0000313" key="4">
    <source>
        <dbReference type="Proteomes" id="UP000030651"/>
    </source>
</evidence>
<proteinExistence type="predicted"/>
<dbReference type="GeneID" id="19269709"/>